<reference evidence="1" key="3">
    <citation type="submission" date="2025-09" db="UniProtKB">
        <authorList>
            <consortium name="Ensembl"/>
        </authorList>
    </citation>
    <scope>IDENTIFICATION</scope>
</reference>
<keyword evidence="2" id="KW-1185">Reference proteome</keyword>
<dbReference type="GO" id="GO:0046548">
    <property type="term" value="P:retinal rod cell development"/>
    <property type="evidence" value="ECO:0007669"/>
    <property type="project" value="TreeGrafter"/>
</dbReference>
<sequence length="78" mass="9365">MSLVVDETAGDLPVREVGLRGNVSFFLNFSDRHRVFRIPREQLEDLCTRLQEENNLLRQHSRTQEQKLRRFHSQTYFC</sequence>
<protein>
    <submittedName>
        <fullName evidence="1">Uncharacterized protein</fullName>
    </submittedName>
</protein>
<dbReference type="Proteomes" id="UP000694580">
    <property type="component" value="Chromosome 1"/>
</dbReference>
<reference evidence="1 2" key="1">
    <citation type="submission" date="2020-06" db="EMBL/GenBank/DDBJ databases">
        <authorList>
            <consortium name="Wellcome Sanger Institute Data Sharing"/>
        </authorList>
    </citation>
    <scope>NUCLEOTIDE SEQUENCE [LARGE SCALE GENOMIC DNA]</scope>
</reference>
<evidence type="ECO:0000313" key="1">
    <source>
        <dbReference type="Ensembl" id="ENSDCDP00010038164.1"/>
    </source>
</evidence>
<dbReference type="GO" id="GO:1905515">
    <property type="term" value="P:non-motile cilium assembly"/>
    <property type="evidence" value="ECO:0007669"/>
    <property type="project" value="TreeGrafter"/>
</dbReference>
<proteinExistence type="predicted"/>
<dbReference type="AlphaFoldDB" id="A0AAY4CZF7"/>
<dbReference type="GeneTree" id="ENSGT01060000253413"/>
<dbReference type="InterPro" id="IPR031139">
    <property type="entry name" value="RPGRIP1_fam"/>
</dbReference>
<reference evidence="1" key="2">
    <citation type="submission" date="2025-08" db="UniProtKB">
        <authorList>
            <consortium name="Ensembl"/>
        </authorList>
    </citation>
    <scope>IDENTIFICATION</scope>
</reference>
<name>A0AAY4CZF7_9TELE</name>
<dbReference type="PANTHER" id="PTHR14240:SF1">
    <property type="entry name" value="PROTEIN FANTOM-RELATED"/>
    <property type="match status" value="1"/>
</dbReference>
<dbReference type="Ensembl" id="ENSDCDT00010047767.1">
    <property type="protein sequence ID" value="ENSDCDP00010038164.1"/>
    <property type="gene ID" value="ENSDCDG00010024723.1"/>
</dbReference>
<accession>A0AAY4CZF7</accession>
<organism evidence="1 2">
    <name type="scientific">Denticeps clupeoides</name>
    <name type="common">denticle herring</name>
    <dbReference type="NCBI Taxonomy" id="299321"/>
    <lineage>
        <taxon>Eukaryota</taxon>
        <taxon>Metazoa</taxon>
        <taxon>Chordata</taxon>
        <taxon>Craniata</taxon>
        <taxon>Vertebrata</taxon>
        <taxon>Euteleostomi</taxon>
        <taxon>Actinopterygii</taxon>
        <taxon>Neopterygii</taxon>
        <taxon>Teleostei</taxon>
        <taxon>Clupei</taxon>
        <taxon>Clupeiformes</taxon>
        <taxon>Denticipitoidei</taxon>
        <taxon>Denticipitidae</taxon>
        <taxon>Denticeps</taxon>
    </lineage>
</organism>
<dbReference type="GO" id="GO:0032391">
    <property type="term" value="C:photoreceptor connecting cilium"/>
    <property type="evidence" value="ECO:0007669"/>
    <property type="project" value="TreeGrafter"/>
</dbReference>
<dbReference type="PANTHER" id="PTHR14240">
    <property type="entry name" value="RETINITIS PIGMENTOSA GTPASE REGULATOR-INTERACTING PROTEIN"/>
    <property type="match status" value="1"/>
</dbReference>
<evidence type="ECO:0000313" key="2">
    <source>
        <dbReference type="Proteomes" id="UP000694580"/>
    </source>
</evidence>